<dbReference type="PANTHER" id="PTHR34322">
    <property type="entry name" value="TRANSPOSASE, Y1_TNP DOMAIN-CONTAINING"/>
    <property type="match status" value="1"/>
</dbReference>
<dbReference type="GO" id="GO:0004803">
    <property type="term" value="F:transposase activity"/>
    <property type="evidence" value="ECO:0007669"/>
    <property type="project" value="InterPro"/>
</dbReference>
<feature type="domain" description="Transposase IS200-like" evidence="1">
    <location>
        <begin position="9"/>
        <end position="154"/>
    </location>
</feature>
<evidence type="ECO:0000313" key="2">
    <source>
        <dbReference type="EMBL" id="OHA14227.1"/>
    </source>
</evidence>
<dbReference type="EMBL" id="MHQZ01000016">
    <property type="protein sequence ID" value="OHA14227.1"/>
    <property type="molecule type" value="Genomic_DNA"/>
</dbReference>
<name>A0A1G2LRL0_9BACT</name>
<evidence type="ECO:0000259" key="1">
    <source>
        <dbReference type="SMART" id="SM01321"/>
    </source>
</evidence>
<dbReference type="SUPFAM" id="SSF143422">
    <property type="entry name" value="Transposase IS200-like"/>
    <property type="match status" value="1"/>
</dbReference>
<dbReference type="Gene3D" id="3.30.70.1290">
    <property type="entry name" value="Transposase IS200-like"/>
    <property type="match status" value="1"/>
</dbReference>
<dbReference type="Proteomes" id="UP000178302">
    <property type="component" value="Unassembled WGS sequence"/>
</dbReference>
<dbReference type="GO" id="GO:0003677">
    <property type="term" value="F:DNA binding"/>
    <property type="evidence" value="ECO:0007669"/>
    <property type="project" value="InterPro"/>
</dbReference>
<sequence>MTRDPQFFVTDYWYHIFNRGVEKRIIFLDNKDHERFIFHLFECNNEERVLDTPFSKRKKKIEIEIGSPTSAKHKRKLLVDIICFVLMPNHFHILLRQRQDKGISLFMQKVCTAYAKYFNKKYSRIGSLFQGNFQARLVEKNEYFNYLFYYILTNPIEIIEKEWKEKGIKNYFKVKKFLQTYKWSSLQDFFNKPFIPFLVDQNAIFEIFGQPKEFEIFIDALLENKTNKILFNKFNEKLFCELSIE</sequence>
<dbReference type="AlphaFoldDB" id="A0A1G2LRL0"/>
<dbReference type="InterPro" id="IPR002686">
    <property type="entry name" value="Transposase_17"/>
</dbReference>
<gene>
    <name evidence="2" type="ORF">A2909_02870</name>
</gene>
<accession>A0A1G2LRL0</accession>
<dbReference type="PANTHER" id="PTHR34322:SF2">
    <property type="entry name" value="TRANSPOSASE IS200-LIKE DOMAIN-CONTAINING PROTEIN"/>
    <property type="match status" value="1"/>
</dbReference>
<reference evidence="2 3" key="1">
    <citation type="journal article" date="2016" name="Nat. Commun.">
        <title>Thousands of microbial genomes shed light on interconnected biogeochemical processes in an aquifer system.</title>
        <authorList>
            <person name="Anantharaman K."/>
            <person name="Brown C.T."/>
            <person name="Hug L.A."/>
            <person name="Sharon I."/>
            <person name="Castelle C.J."/>
            <person name="Probst A.J."/>
            <person name="Thomas B.C."/>
            <person name="Singh A."/>
            <person name="Wilkins M.J."/>
            <person name="Karaoz U."/>
            <person name="Brodie E.L."/>
            <person name="Williams K.H."/>
            <person name="Hubbard S.S."/>
            <person name="Banfield J.F."/>
        </authorList>
    </citation>
    <scope>NUCLEOTIDE SEQUENCE [LARGE SCALE GENOMIC DNA]</scope>
</reference>
<organism evidence="2 3">
    <name type="scientific">Candidatus Tagabacteria bacterium RIFCSPLOWO2_01_FULL_39_11</name>
    <dbReference type="NCBI Taxonomy" id="1802295"/>
    <lineage>
        <taxon>Bacteria</taxon>
        <taxon>Candidatus Tagaibacteriota</taxon>
    </lineage>
</organism>
<dbReference type="GO" id="GO:0006313">
    <property type="term" value="P:DNA transposition"/>
    <property type="evidence" value="ECO:0007669"/>
    <property type="project" value="InterPro"/>
</dbReference>
<dbReference type="SMART" id="SM01321">
    <property type="entry name" value="Y1_Tnp"/>
    <property type="match status" value="1"/>
</dbReference>
<evidence type="ECO:0000313" key="3">
    <source>
        <dbReference type="Proteomes" id="UP000178302"/>
    </source>
</evidence>
<proteinExistence type="predicted"/>
<dbReference type="Pfam" id="PF01797">
    <property type="entry name" value="Y1_Tnp"/>
    <property type="match status" value="1"/>
</dbReference>
<comment type="caution">
    <text evidence="2">The sequence shown here is derived from an EMBL/GenBank/DDBJ whole genome shotgun (WGS) entry which is preliminary data.</text>
</comment>
<protein>
    <recommendedName>
        <fullName evidence="1">Transposase IS200-like domain-containing protein</fullName>
    </recommendedName>
</protein>
<dbReference type="InterPro" id="IPR036515">
    <property type="entry name" value="Transposase_17_sf"/>
</dbReference>